<keyword evidence="2" id="KW-1185">Reference proteome</keyword>
<name>A0A327RME6_9FLAO</name>
<gene>
    <name evidence="1" type="ORF">LY08_00538</name>
</gene>
<dbReference type="OrthoDB" id="1121857at2"/>
<evidence type="ECO:0000313" key="2">
    <source>
        <dbReference type="Proteomes" id="UP000248703"/>
    </source>
</evidence>
<dbReference type="RefSeq" id="WP_111658900.1">
    <property type="nucleotide sequence ID" value="NZ_QLLO01000002.1"/>
</dbReference>
<evidence type="ECO:0000313" key="1">
    <source>
        <dbReference type="EMBL" id="RAJ16764.1"/>
    </source>
</evidence>
<reference evidence="1 2" key="1">
    <citation type="submission" date="2018-06" db="EMBL/GenBank/DDBJ databases">
        <title>Genomic Encyclopedia of Archaeal and Bacterial Type Strains, Phase II (KMG-II): from individual species to whole genera.</title>
        <authorList>
            <person name="Goeker M."/>
        </authorList>
    </citation>
    <scope>NUCLEOTIDE SEQUENCE [LARGE SCALE GENOMIC DNA]</scope>
    <source>
        <strain evidence="1 2">DSM 24464</strain>
    </source>
</reference>
<comment type="caution">
    <text evidence="1">The sequence shown here is derived from an EMBL/GenBank/DDBJ whole genome shotgun (WGS) entry which is preliminary data.</text>
</comment>
<dbReference type="Proteomes" id="UP000248703">
    <property type="component" value="Unassembled WGS sequence"/>
</dbReference>
<dbReference type="EMBL" id="QLLO01000002">
    <property type="protein sequence ID" value="RAJ16764.1"/>
    <property type="molecule type" value="Genomic_DNA"/>
</dbReference>
<protein>
    <submittedName>
        <fullName evidence="1">Uncharacterized protein</fullName>
    </submittedName>
</protein>
<proteinExistence type="predicted"/>
<sequence length="89" mass="10199">MANKRDLKKDINYVLGDIIEAVYIWEYSNTNKDTKKSEAIIDDAIDTFDDLIAKTNAKDVENKKAHFNAIKKELEDKGRALIDRINKLG</sequence>
<accession>A0A327RME6</accession>
<organism evidence="1 2">
    <name type="scientific">Olleya aquimaris</name>
    <dbReference type="NCBI Taxonomy" id="639310"/>
    <lineage>
        <taxon>Bacteria</taxon>
        <taxon>Pseudomonadati</taxon>
        <taxon>Bacteroidota</taxon>
        <taxon>Flavobacteriia</taxon>
        <taxon>Flavobacteriales</taxon>
        <taxon>Flavobacteriaceae</taxon>
    </lineage>
</organism>
<dbReference type="AlphaFoldDB" id="A0A327RME6"/>